<comment type="similarity">
    <text evidence="1">Belongs to the AB hydrolase superfamily. AB hydrolase 4 family.</text>
</comment>
<evidence type="ECO:0000256" key="1">
    <source>
        <dbReference type="ARBA" id="ARBA00010884"/>
    </source>
</evidence>
<proteinExistence type="inferred from homology"/>
<evidence type="ECO:0000313" key="4">
    <source>
        <dbReference type="Proteomes" id="UP001530400"/>
    </source>
</evidence>
<dbReference type="Gene3D" id="3.40.50.1820">
    <property type="entry name" value="alpha/beta hydrolase"/>
    <property type="match status" value="1"/>
</dbReference>
<dbReference type="InterPro" id="IPR029058">
    <property type="entry name" value="AB_hydrolase_fold"/>
</dbReference>
<dbReference type="InterPro" id="IPR050960">
    <property type="entry name" value="AB_hydrolase_4_sf"/>
</dbReference>
<protein>
    <recommendedName>
        <fullName evidence="5">Serine aminopeptidase S33 domain-containing protein</fullName>
    </recommendedName>
</protein>
<dbReference type="PANTHER" id="PTHR10794">
    <property type="entry name" value="ABHYDROLASE DOMAIN-CONTAINING PROTEIN"/>
    <property type="match status" value="1"/>
</dbReference>
<keyword evidence="2" id="KW-0812">Transmembrane</keyword>
<dbReference type="AlphaFoldDB" id="A0ABD3PYD5"/>
<reference evidence="3 4" key="1">
    <citation type="submission" date="2024-10" db="EMBL/GenBank/DDBJ databases">
        <title>Updated reference genomes for cyclostephanoid diatoms.</title>
        <authorList>
            <person name="Roberts W.R."/>
            <person name="Alverson A.J."/>
        </authorList>
    </citation>
    <scope>NUCLEOTIDE SEQUENCE [LARGE SCALE GENOMIC DNA]</scope>
    <source>
        <strain evidence="3 4">AJA010-31</strain>
    </source>
</reference>
<evidence type="ECO:0000313" key="3">
    <source>
        <dbReference type="EMBL" id="KAL3792772.1"/>
    </source>
</evidence>
<gene>
    <name evidence="3" type="ORF">ACHAWO_002377</name>
</gene>
<dbReference type="Proteomes" id="UP001530400">
    <property type="component" value="Unassembled WGS sequence"/>
</dbReference>
<comment type="caution">
    <text evidence="3">The sequence shown here is derived from an EMBL/GenBank/DDBJ whole genome shotgun (WGS) entry which is preliminary data.</text>
</comment>
<organism evidence="3 4">
    <name type="scientific">Cyclotella atomus</name>
    <dbReference type="NCBI Taxonomy" id="382360"/>
    <lineage>
        <taxon>Eukaryota</taxon>
        <taxon>Sar</taxon>
        <taxon>Stramenopiles</taxon>
        <taxon>Ochrophyta</taxon>
        <taxon>Bacillariophyta</taxon>
        <taxon>Coscinodiscophyceae</taxon>
        <taxon>Thalassiosirophycidae</taxon>
        <taxon>Stephanodiscales</taxon>
        <taxon>Stephanodiscaceae</taxon>
        <taxon>Cyclotella</taxon>
    </lineage>
</organism>
<accession>A0ABD3PYD5</accession>
<dbReference type="EMBL" id="JALLPJ020000421">
    <property type="protein sequence ID" value="KAL3792772.1"/>
    <property type="molecule type" value="Genomic_DNA"/>
</dbReference>
<dbReference type="SUPFAM" id="SSF53474">
    <property type="entry name" value="alpha/beta-Hydrolases"/>
    <property type="match status" value="1"/>
</dbReference>
<sequence length="428" mass="48080">MSCSFEILNNLSITSNVNVGSNESPIVGLRWLDEVSITSFSHEFSLLSAASFLTLMGIVTVWTVRLLLPRKSTRQLSKTEFTSTALLFILACELPIFLSTPKEGLVDLIQGTDPLLNEILTRVPSIKQGPSPPLLLRNRHIQFIPWLIQNEIHRMQGIPYQRVDVEVSDCINKVQECNAVMNDTVTLDIFPPFDSEYQGFNKSSPVILYAPGLSSHSQDLPGNSIVRKAYGVGFRSIVVNRRGHTPNQRLKSPRWNLFGDVDDLEQVYWFIKQNLVTNDTAFFLHGISAGTAVTVTALSKWDRRRAVEPDRPAPAIVASLDLTPGYDISTVMLRERFLWPYNDLLMQTVKGHFVVQNEELLRSHDNETVDKLLRATSLQEIVDVGVIFAGYENVTHYYEDINPINALKDIMTPKLVLNAVDDVSACIP</sequence>
<evidence type="ECO:0008006" key="5">
    <source>
        <dbReference type="Google" id="ProtNLM"/>
    </source>
</evidence>
<keyword evidence="2" id="KW-1133">Transmembrane helix</keyword>
<keyword evidence="4" id="KW-1185">Reference proteome</keyword>
<name>A0ABD3PYD5_9STRA</name>
<feature type="transmembrane region" description="Helical" evidence="2">
    <location>
        <begin position="80"/>
        <end position="98"/>
    </location>
</feature>
<keyword evidence="2" id="KW-0472">Membrane</keyword>
<dbReference type="PANTHER" id="PTHR10794:SF63">
    <property type="entry name" value="ALPHA_BETA HYDROLASE 1, ISOFORM A"/>
    <property type="match status" value="1"/>
</dbReference>
<feature type="transmembrane region" description="Helical" evidence="2">
    <location>
        <begin position="46"/>
        <end position="68"/>
    </location>
</feature>
<evidence type="ECO:0000256" key="2">
    <source>
        <dbReference type="SAM" id="Phobius"/>
    </source>
</evidence>